<accession>A0A1H1YEG1</accession>
<organism evidence="1 2">
    <name type="scientific">Pseudomonas asplenii</name>
    <dbReference type="NCBI Taxonomy" id="53407"/>
    <lineage>
        <taxon>Bacteria</taxon>
        <taxon>Pseudomonadati</taxon>
        <taxon>Pseudomonadota</taxon>
        <taxon>Gammaproteobacteria</taxon>
        <taxon>Pseudomonadales</taxon>
        <taxon>Pseudomonadaceae</taxon>
        <taxon>Pseudomonas</taxon>
    </lineage>
</organism>
<dbReference type="Proteomes" id="UP000199524">
    <property type="component" value="Chromosome I"/>
</dbReference>
<evidence type="ECO:0000313" key="1">
    <source>
        <dbReference type="EMBL" id="SDT19771.1"/>
    </source>
</evidence>
<protein>
    <submittedName>
        <fullName evidence="1">Uncharacterized protein</fullName>
    </submittedName>
</protein>
<reference evidence="2" key="1">
    <citation type="submission" date="2016-10" db="EMBL/GenBank/DDBJ databases">
        <authorList>
            <person name="Varghese N."/>
            <person name="Submissions S."/>
        </authorList>
    </citation>
    <scope>NUCLEOTIDE SEQUENCE [LARGE SCALE GENOMIC DNA]</scope>
    <source>
        <strain evidence="2">ATCC 23835</strain>
    </source>
</reference>
<sequence length="152" mass="17271">MSHWALHGLAETLESVNSRALLHVRAAVKDGVGKHIHVRMAVGDFRKAGYLEQNAIQPPVLESSIYKALVFFVEALQTWVDHLPEPGLRLNLNRLRDQEMRLKIECNAPMPPFDDLITARAYLALKIFDGVDGFARDVIVTERRANYDIWLP</sequence>
<proteinExistence type="predicted"/>
<gene>
    <name evidence="1" type="ORF">SAMN05216598_4379</name>
</gene>
<keyword evidence="2" id="KW-1185">Reference proteome</keyword>
<name>A0A1H1YEG1_9PSED</name>
<evidence type="ECO:0000313" key="2">
    <source>
        <dbReference type="Proteomes" id="UP000199524"/>
    </source>
</evidence>
<dbReference type="AlphaFoldDB" id="A0A1H1YEG1"/>
<dbReference type="EMBL" id="LT629777">
    <property type="protein sequence ID" value="SDT19771.1"/>
    <property type="molecule type" value="Genomic_DNA"/>
</dbReference>